<name>A0AAV0X607_9HEMI</name>
<feature type="chain" id="PRO_5043527475" evidence="2">
    <location>
        <begin position="17"/>
        <end position="96"/>
    </location>
</feature>
<organism evidence="3 4">
    <name type="scientific">Macrosiphum euphorbiae</name>
    <name type="common">potato aphid</name>
    <dbReference type="NCBI Taxonomy" id="13131"/>
    <lineage>
        <taxon>Eukaryota</taxon>
        <taxon>Metazoa</taxon>
        <taxon>Ecdysozoa</taxon>
        <taxon>Arthropoda</taxon>
        <taxon>Hexapoda</taxon>
        <taxon>Insecta</taxon>
        <taxon>Pterygota</taxon>
        <taxon>Neoptera</taxon>
        <taxon>Paraneoptera</taxon>
        <taxon>Hemiptera</taxon>
        <taxon>Sternorrhyncha</taxon>
        <taxon>Aphidomorpha</taxon>
        <taxon>Aphidoidea</taxon>
        <taxon>Aphididae</taxon>
        <taxon>Macrosiphini</taxon>
        <taxon>Macrosiphum</taxon>
    </lineage>
</organism>
<keyword evidence="1" id="KW-0812">Transmembrane</keyword>
<evidence type="ECO:0000256" key="2">
    <source>
        <dbReference type="SAM" id="SignalP"/>
    </source>
</evidence>
<protein>
    <submittedName>
        <fullName evidence="3">Uncharacterized protein</fullName>
    </submittedName>
</protein>
<feature type="signal peptide" evidence="2">
    <location>
        <begin position="1"/>
        <end position="16"/>
    </location>
</feature>
<feature type="transmembrane region" description="Helical" evidence="1">
    <location>
        <begin position="27"/>
        <end position="48"/>
    </location>
</feature>
<reference evidence="3 4" key="1">
    <citation type="submission" date="2023-01" db="EMBL/GenBank/DDBJ databases">
        <authorList>
            <person name="Whitehead M."/>
        </authorList>
    </citation>
    <scope>NUCLEOTIDE SEQUENCE [LARGE SCALE GENOMIC DNA]</scope>
</reference>
<accession>A0AAV0X607</accession>
<keyword evidence="4" id="KW-1185">Reference proteome</keyword>
<proteinExistence type="predicted"/>
<evidence type="ECO:0000256" key="1">
    <source>
        <dbReference type="SAM" id="Phobius"/>
    </source>
</evidence>
<evidence type="ECO:0000313" key="3">
    <source>
        <dbReference type="EMBL" id="CAI6363481.1"/>
    </source>
</evidence>
<sequence>MTLCWAVISFPHLVLYSFNFVALTDENNMMCFTCGIKGLGVAVVITWADDRRKGNGFKEFNVKHACRLSNLTAVVYTSNDLKATNQNGLSKPIIWQ</sequence>
<dbReference type="EMBL" id="CARXXK010000003">
    <property type="protein sequence ID" value="CAI6363481.1"/>
    <property type="molecule type" value="Genomic_DNA"/>
</dbReference>
<dbReference type="AlphaFoldDB" id="A0AAV0X607"/>
<gene>
    <name evidence="3" type="ORF">MEUPH1_LOCUS18423</name>
</gene>
<keyword evidence="2" id="KW-0732">Signal</keyword>
<comment type="caution">
    <text evidence="3">The sequence shown here is derived from an EMBL/GenBank/DDBJ whole genome shotgun (WGS) entry which is preliminary data.</text>
</comment>
<dbReference type="Proteomes" id="UP001160148">
    <property type="component" value="Unassembled WGS sequence"/>
</dbReference>
<keyword evidence="1" id="KW-1133">Transmembrane helix</keyword>
<keyword evidence="1" id="KW-0472">Membrane</keyword>
<evidence type="ECO:0000313" key="4">
    <source>
        <dbReference type="Proteomes" id="UP001160148"/>
    </source>
</evidence>